<dbReference type="Gene3D" id="3.30.420.10">
    <property type="entry name" value="Ribonuclease H-like superfamily/Ribonuclease H"/>
    <property type="match status" value="2"/>
</dbReference>
<protein>
    <recommendedName>
        <fullName evidence="2">CCHC-type domain-containing protein</fullName>
    </recommendedName>
</protein>
<evidence type="ECO:0000259" key="2">
    <source>
        <dbReference type="PROSITE" id="PS50158"/>
    </source>
</evidence>
<feature type="domain" description="CCHC-type" evidence="2">
    <location>
        <begin position="221"/>
        <end position="235"/>
    </location>
</feature>
<dbReference type="InterPro" id="IPR036875">
    <property type="entry name" value="Znf_CCHC_sf"/>
</dbReference>
<dbReference type="AlphaFoldDB" id="A0A2N9EP07"/>
<dbReference type="InterPro" id="IPR012337">
    <property type="entry name" value="RNaseH-like_sf"/>
</dbReference>
<dbReference type="SUPFAM" id="SSF57756">
    <property type="entry name" value="Retrovirus zinc finger-like domains"/>
    <property type="match status" value="1"/>
</dbReference>
<accession>A0A2N9EP07</accession>
<dbReference type="Pfam" id="PF07727">
    <property type="entry name" value="RVT_2"/>
    <property type="match status" value="3"/>
</dbReference>
<dbReference type="PANTHER" id="PTHR47481">
    <property type="match status" value="1"/>
</dbReference>
<dbReference type="SMART" id="SM00343">
    <property type="entry name" value="ZnF_C2HC"/>
    <property type="match status" value="2"/>
</dbReference>
<dbReference type="InterPro" id="IPR054722">
    <property type="entry name" value="PolX-like_BBD"/>
</dbReference>
<evidence type="ECO:0000313" key="3">
    <source>
        <dbReference type="EMBL" id="SPC76421.1"/>
    </source>
</evidence>
<dbReference type="GO" id="GO:0004523">
    <property type="term" value="F:RNA-DNA hybrid ribonuclease activity"/>
    <property type="evidence" value="ECO:0007669"/>
    <property type="project" value="InterPro"/>
</dbReference>
<dbReference type="InterPro" id="IPR036397">
    <property type="entry name" value="RNaseH_sf"/>
</dbReference>
<reference evidence="3" key="1">
    <citation type="submission" date="2018-02" db="EMBL/GenBank/DDBJ databases">
        <authorList>
            <person name="Cohen D.B."/>
            <person name="Kent A.D."/>
        </authorList>
    </citation>
    <scope>NUCLEOTIDE SEQUENCE</scope>
</reference>
<evidence type="ECO:0000256" key="1">
    <source>
        <dbReference type="PROSITE-ProRule" id="PRU00047"/>
    </source>
</evidence>
<keyword evidence="1" id="KW-0862">Zinc</keyword>
<dbReference type="PROSITE" id="PS50158">
    <property type="entry name" value="ZF_CCHC"/>
    <property type="match status" value="1"/>
</dbReference>
<dbReference type="InterPro" id="IPR001878">
    <property type="entry name" value="Znf_CCHC"/>
</dbReference>
<dbReference type="InterPro" id="IPR013103">
    <property type="entry name" value="RVT_2"/>
</dbReference>
<dbReference type="Pfam" id="PF22936">
    <property type="entry name" value="Pol_BBD"/>
    <property type="match status" value="1"/>
</dbReference>
<organism evidence="3">
    <name type="scientific">Fagus sylvatica</name>
    <name type="common">Beechnut</name>
    <dbReference type="NCBI Taxonomy" id="28930"/>
    <lineage>
        <taxon>Eukaryota</taxon>
        <taxon>Viridiplantae</taxon>
        <taxon>Streptophyta</taxon>
        <taxon>Embryophyta</taxon>
        <taxon>Tracheophyta</taxon>
        <taxon>Spermatophyta</taxon>
        <taxon>Magnoliopsida</taxon>
        <taxon>eudicotyledons</taxon>
        <taxon>Gunneridae</taxon>
        <taxon>Pentapetalae</taxon>
        <taxon>rosids</taxon>
        <taxon>fabids</taxon>
        <taxon>Fagales</taxon>
        <taxon>Fagaceae</taxon>
        <taxon>Fagus</taxon>
    </lineage>
</organism>
<dbReference type="PANTHER" id="PTHR47481:SF31">
    <property type="entry name" value="OS01G0873500 PROTEIN"/>
    <property type="match status" value="1"/>
</dbReference>
<proteinExistence type="predicted"/>
<name>A0A2N9EP07_FAGSY</name>
<dbReference type="EMBL" id="OIVN01000219">
    <property type="protein sequence ID" value="SPC76421.1"/>
    <property type="molecule type" value="Genomic_DNA"/>
</dbReference>
<dbReference type="SUPFAM" id="SSF53098">
    <property type="entry name" value="Ribonuclease H-like"/>
    <property type="match status" value="1"/>
</dbReference>
<dbReference type="GO" id="GO:0003676">
    <property type="term" value="F:nucleic acid binding"/>
    <property type="evidence" value="ECO:0007669"/>
    <property type="project" value="InterPro"/>
</dbReference>
<dbReference type="Pfam" id="PF13456">
    <property type="entry name" value="RVT_3"/>
    <property type="match status" value="1"/>
</dbReference>
<dbReference type="GO" id="GO:0008270">
    <property type="term" value="F:zinc ion binding"/>
    <property type="evidence" value="ECO:0007669"/>
    <property type="project" value="UniProtKB-KW"/>
</dbReference>
<dbReference type="InterPro" id="IPR002156">
    <property type="entry name" value="RNaseH_domain"/>
</dbReference>
<dbReference type="Pfam" id="PF14223">
    <property type="entry name" value="Retrotran_gag_2"/>
    <property type="match status" value="1"/>
</dbReference>
<dbReference type="InterPro" id="IPR044730">
    <property type="entry name" value="RNase_H-like_dom_plant"/>
</dbReference>
<dbReference type="Gene3D" id="4.10.60.10">
    <property type="entry name" value="Zinc finger, CCHC-type"/>
    <property type="match status" value="1"/>
</dbReference>
<gene>
    <name evidence="3" type="ORF">FSB_LOCUS4303</name>
</gene>
<keyword evidence="1" id="KW-0479">Metal-binding</keyword>
<keyword evidence="1" id="KW-0863">Zinc-finger</keyword>
<sequence>MDKSELPKTVTTILNGHNYVLWSQDMRSFLKGHRLWRYVTGEIQAPVRSKDEEDTKFADRLEDWDCKNHQIITWFRHSIVPSIHQQFGRYENAKDVWDLLSRHYTTAGLSHEYQLWGLLVNMKQALRQPINEFLFDAAILATKRDQFHLIQFLMALTSEFEPVRAALLQQVPLPTLEFAMSQLLSHETRLRTLQPHHPDAVLATAARPSSSSSSRNGSKYCKNCHKQGHLLSECPTIQCRYCHKIGHIVYNCPTKPPKPGQSGILPRSVNHSVAAAVAEDSHSDPFLLSVPVSELEPLVFTMVKQFLSTSDKVSSAISGNTWYFDSACCNHMSPDSQLFSSVIPTTHAPLIQTANGSHITASHTGSVSTPTLSLSDTYLIPNLTLNLISVGQLCELGFDLWFGSSGCRVQGSSDESGTSQQNGRAERKHCHILDSVRAFLLSASCPERFLGEATLTAVYTINRLPSSALQNVTPFERLYGTPASYSSLHVFGCACFVLLQPHEHSKLEPRSRLCCFLGLLTFLLLLLPADSPVPPQELAPPVDLVTDQTPLSPFVALIGHWRKHTLGIWLIFLVVNLPLVANGSTRSRPNLMALLNGIRTRLVAKGYAQEYGIDYEETFAHVARITSVRSLLAIAAVHQWPLFQMDVKNAFLNGDLTEEVYMQEPLAILCISLASPSVPMIQHCLSADLIRQFLHQQFEMKDLGRLGYFLGLEVSSDSTGYYLSQAKYASDLLSHAGLTDTKVVSTPLEMNACLTPLDGAPLSDATLYHQIWKVRNKKVHEELLQEMEQINRVVSNRIREHSNCCNLSMDQDNIPAPIHWKAPRFGTLKINCDAAVGTHFSSIALVARDSRGSVVLVMSKKVYTTSPLKAEAKAILWASLVASNSNMETVCVESDSKLCIDALRCKMEDIPWRFRSGCATVLFIKTKSDGTIERYKTRLVAKGYAQEYVIDYEETFAPVARITSVRSLLAIAAVHQWPLFQMDVKNAFLNGDLTEEVYMQEPPAIPCISLASPPVPMIQYCLSADLIRQFLHQQFEMKDLGRLGYFLGLEVSSDSTSYYLSQAKYASDLLSHAGLTDTKVVSTSLEMNARLTPLDGTPLSDATLYRQLIGSLLCDLEPDTPLHILWECPLAKALWFGSEWCVHTDLIPLNTLLCLIEFLVTPPTDMGLDSGEATRF</sequence>
<dbReference type="CDD" id="cd06222">
    <property type="entry name" value="RNase_H_like"/>
    <property type="match status" value="1"/>
</dbReference>